<dbReference type="EMBL" id="BMHP01000001">
    <property type="protein sequence ID" value="GGD50243.1"/>
    <property type="molecule type" value="Genomic_DNA"/>
</dbReference>
<sequence>MKSLNFAIIGCQHAHIGIFIEEMLAMGHRCSGLYEPDNTELADRISLTYGLRQVREQDELLGDDVDIIGCAAINCDKIDIIERCEQAGKPIMVDKPAVTGREGLDRLGEVLGRNRIQLGMLLTERFRPVLQTARRLLAEGALGEIVHLAMRKPHLLKEATRPSWHFDKTQSGGIIIDLFIHDFDLLRWLTGKEIRHTNGYMSKAILPQYPSFYDGAGLQVMLEEGITSELYADWHSPEGCWTWGDGRIFITGTKGTMELRLEGDPLAGSTAGMLLMTTDKEALRQIETDAPSGSVTADFLNRLEGKPHLLTHRDILAASEAAVDSDERAERVIRSRPSH</sequence>
<reference evidence="2" key="1">
    <citation type="journal article" date="2014" name="Int. J. Syst. Evol. Microbiol.">
        <title>Complete genome sequence of Corynebacterium casei LMG S-19264T (=DSM 44701T), isolated from a smear-ripened cheese.</title>
        <authorList>
            <consortium name="US DOE Joint Genome Institute (JGI-PGF)"/>
            <person name="Walter F."/>
            <person name="Albersmeier A."/>
            <person name="Kalinowski J."/>
            <person name="Ruckert C."/>
        </authorList>
    </citation>
    <scope>NUCLEOTIDE SEQUENCE</scope>
    <source>
        <strain evidence="2">CGMCC 1.15178</strain>
    </source>
</reference>
<dbReference type="RefSeq" id="WP_188988756.1">
    <property type="nucleotide sequence ID" value="NZ_BMHP01000001.1"/>
</dbReference>
<reference evidence="2" key="2">
    <citation type="submission" date="2020-09" db="EMBL/GenBank/DDBJ databases">
        <authorList>
            <person name="Sun Q."/>
            <person name="Zhou Y."/>
        </authorList>
    </citation>
    <scope>NUCLEOTIDE SEQUENCE</scope>
    <source>
        <strain evidence="2">CGMCC 1.15178</strain>
    </source>
</reference>
<comment type="caution">
    <text evidence="2">The sequence shown here is derived from an EMBL/GenBank/DDBJ whole genome shotgun (WGS) entry which is preliminary data.</text>
</comment>
<feature type="domain" description="GFO/IDH/MocA-like oxidoreductase" evidence="1">
    <location>
        <begin position="131"/>
        <end position="258"/>
    </location>
</feature>
<protein>
    <submittedName>
        <fullName evidence="2">Oxidoreductase</fullName>
    </submittedName>
</protein>
<name>A0A916YLN0_9BACL</name>
<dbReference type="AlphaFoldDB" id="A0A916YLN0"/>
<evidence type="ECO:0000313" key="3">
    <source>
        <dbReference type="Proteomes" id="UP000612456"/>
    </source>
</evidence>
<dbReference type="InterPro" id="IPR051450">
    <property type="entry name" value="Gfo/Idh/MocA_Oxidoreductases"/>
</dbReference>
<gene>
    <name evidence="2" type="ORF">GCM10010911_04770</name>
</gene>
<dbReference type="PANTHER" id="PTHR43377">
    <property type="entry name" value="BILIVERDIN REDUCTASE A"/>
    <property type="match status" value="1"/>
</dbReference>
<keyword evidence="3" id="KW-1185">Reference proteome</keyword>
<accession>A0A916YLN0</accession>
<evidence type="ECO:0000259" key="1">
    <source>
        <dbReference type="Pfam" id="PF22725"/>
    </source>
</evidence>
<dbReference type="InterPro" id="IPR036291">
    <property type="entry name" value="NAD(P)-bd_dom_sf"/>
</dbReference>
<dbReference type="Gene3D" id="3.30.360.10">
    <property type="entry name" value="Dihydrodipicolinate Reductase, domain 2"/>
    <property type="match status" value="1"/>
</dbReference>
<dbReference type="SUPFAM" id="SSF55347">
    <property type="entry name" value="Glyceraldehyde-3-phosphate dehydrogenase-like, C-terminal domain"/>
    <property type="match status" value="1"/>
</dbReference>
<dbReference type="SUPFAM" id="SSF51735">
    <property type="entry name" value="NAD(P)-binding Rossmann-fold domains"/>
    <property type="match status" value="1"/>
</dbReference>
<organism evidence="2 3">
    <name type="scientific">Paenibacillus nasutitermitis</name>
    <dbReference type="NCBI Taxonomy" id="1652958"/>
    <lineage>
        <taxon>Bacteria</taxon>
        <taxon>Bacillati</taxon>
        <taxon>Bacillota</taxon>
        <taxon>Bacilli</taxon>
        <taxon>Bacillales</taxon>
        <taxon>Paenibacillaceae</taxon>
        <taxon>Paenibacillus</taxon>
    </lineage>
</organism>
<proteinExistence type="predicted"/>
<dbReference type="Proteomes" id="UP000612456">
    <property type="component" value="Unassembled WGS sequence"/>
</dbReference>
<dbReference type="InterPro" id="IPR055170">
    <property type="entry name" value="GFO_IDH_MocA-like_dom"/>
</dbReference>
<evidence type="ECO:0000313" key="2">
    <source>
        <dbReference type="EMBL" id="GGD50243.1"/>
    </source>
</evidence>
<dbReference type="PANTHER" id="PTHR43377:SF1">
    <property type="entry name" value="BILIVERDIN REDUCTASE A"/>
    <property type="match status" value="1"/>
</dbReference>
<dbReference type="Pfam" id="PF22725">
    <property type="entry name" value="GFO_IDH_MocA_C3"/>
    <property type="match status" value="1"/>
</dbReference>
<dbReference type="Gene3D" id="3.40.50.720">
    <property type="entry name" value="NAD(P)-binding Rossmann-like Domain"/>
    <property type="match status" value="1"/>
</dbReference>